<feature type="domain" description="Translocation and assembly module TamB C-terminal" evidence="5">
    <location>
        <begin position="906"/>
        <end position="1277"/>
    </location>
</feature>
<dbReference type="RefSeq" id="WP_212213307.1">
    <property type="nucleotide sequence ID" value="NZ_JAGUCO010000001.1"/>
</dbReference>
<protein>
    <submittedName>
        <fullName evidence="6">Translocation/assembly module TamB domain-containing protein</fullName>
    </submittedName>
</protein>
<accession>A0ABS5JQV1</accession>
<keyword evidence="2" id="KW-0812">Transmembrane</keyword>
<dbReference type="EMBL" id="JAGUCO010000001">
    <property type="protein sequence ID" value="MBS2097234.1"/>
    <property type="molecule type" value="Genomic_DNA"/>
</dbReference>
<keyword evidence="7" id="KW-1185">Reference proteome</keyword>
<evidence type="ECO:0000256" key="1">
    <source>
        <dbReference type="ARBA" id="ARBA00004167"/>
    </source>
</evidence>
<name>A0ABS5JQV1_9BACT</name>
<evidence type="ECO:0000313" key="7">
    <source>
        <dbReference type="Proteomes" id="UP000708576"/>
    </source>
</evidence>
<proteinExistence type="predicted"/>
<evidence type="ECO:0000259" key="5">
    <source>
        <dbReference type="Pfam" id="PF04357"/>
    </source>
</evidence>
<dbReference type="Pfam" id="PF04357">
    <property type="entry name" value="TamB"/>
    <property type="match status" value="1"/>
</dbReference>
<keyword evidence="4" id="KW-0472">Membrane</keyword>
<dbReference type="InterPro" id="IPR007452">
    <property type="entry name" value="TamB_C"/>
</dbReference>
<dbReference type="Proteomes" id="UP000708576">
    <property type="component" value="Unassembled WGS sequence"/>
</dbReference>
<evidence type="ECO:0000313" key="6">
    <source>
        <dbReference type="EMBL" id="MBS2097234.1"/>
    </source>
</evidence>
<comment type="subcellular location">
    <subcellularLocation>
        <location evidence="1">Membrane</location>
        <topology evidence="1">Single-pass membrane protein</topology>
    </subcellularLocation>
</comment>
<organism evidence="6 7">
    <name type="scientific">Carboxylicivirga linearis</name>
    <dbReference type="NCBI Taxonomy" id="1628157"/>
    <lineage>
        <taxon>Bacteria</taxon>
        <taxon>Pseudomonadati</taxon>
        <taxon>Bacteroidota</taxon>
        <taxon>Bacteroidia</taxon>
        <taxon>Marinilabiliales</taxon>
        <taxon>Marinilabiliaceae</taxon>
        <taxon>Carboxylicivirga</taxon>
    </lineage>
</organism>
<sequence length="1281" mass="144226">MIKKSIKYLLYAVALLLSLLVLLVLFTQTPWFDKIVKKQAIQIINNQLNASVSIEELNSNYYDFINLLGVELRQETDSTLITQVDSINLQFNLWALFNKTIDINSVNIIGLNGHFEQDENGKWKVADIIPASSDTTKSSTPFSFTLQIDAIHLMNWNLTTASSIKLIPDSIQNLNLNASLLYQQNMLDIQLQQLELTSSKPDLSVKSIKGHYKQTGSLLSFDSLWIETSGSLFEAKGSYDSINNSSAQFIANPINNDELKIFVPSVQVPSSPDADIDYLTQNDTTYLIVDLSINREKIQLQSQLLNLEDFSKQRTNHIPFNANITFDNVHPENWWLMNKTNGTLNGAINLKGSHLFDYKTWNKIDGDLTGSSYLDHHFQIFKFNARQNNDSIQSDLIAQSYLGKAEGSIELNNYTTHPSYRALLRIDSLLLNKIISEDAGIANGYLSLEGRNFNIDSIDAQSIIRVYPSTIYNIPIDSANIKAELRNNHLEISHSEIFVPNGTVDAVGDFQLTSKLLNAEVDFSFDSLHFIQHFNIPELMFDEATGQISITGSVDSLQSNGQIQVSELNGFSISSNRVNALFDAQFIQKQIQANTSFQIQSLKNSNILADSIYGDLNYRQDNLLAEIFAIKDSTDAKIKTQIHLTDTIGVNLNEVRINTPKVRYYTTDTFNFIQYYKNEITIKDLALKDELSPQFAVRAQGSFGANKPEDFHLQIDNFDLNSINRYNLIDEQLGGIFSIDLNLTGEPQNPELKSYFDIKNGQYDKIQLPYIKGDLGLKNDTLESNIFNPQQKNVFKLSFLTPVTAKFDTTGFNFAMSDYFEAFLQLDSLNIATQTENIAHMDAQGRIEANIQAKGSYNKPLFYGDFSLIDGGYSNPSIGIDYRNAQIALNFDSNQVAIDTFIVKRDKGYLTITGEASFDTSFVSGHIHSSTLEADAKDFYVIKHRDYSALIDAKSFYQDINDTAKFGGQIKVLRSEFYLPAFTETEENNTAREVPLLVQATSSVDSVTNSTRQIKLKKKDEEESSLFIKNLQGRLELEIPRNTWLRSEDMSIEIWGDLEIEKSNPYFELYGEVGINRGHYILYGKKLVINEGQLTFQGGEKIDPILDFQATYTYRGPDKEKRNLKLLVSEKLSEPSIAFTLDGVSIPEGDAVSILIFGKTMDELSYSGQNGIAGSIGTDMLAKAVTSQLSKTLGTRFNLDMIEVTATENWQSAAFVVGKYVTNDLFVIYQRGFGETDGDEITPEMIILEYELNRILFVRLQSGSSKESGFDVILKFESKND</sequence>
<keyword evidence="3" id="KW-1133">Transmembrane helix</keyword>
<gene>
    <name evidence="6" type="ORF">KEM10_03020</name>
</gene>
<reference evidence="6 7" key="1">
    <citation type="journal article" date="2015" name="Int. J. Syst. Evol. Microbiol.">
        <title>Carboxylicivirga linearis sp. nov., isolated from a sea cucumber culture pond.</title>
        <authorList>
            <person name="Wang F.Q."/>
            <person name="Zhou Y.X."/>
            <person name="Lin X.Z."/>
            <person name="Chen G.J."/>
            <person name="Du Z.J."/>
        </authorList>
    </citation>
    <scope>NUCLEOTIDE SEQUENCE [LARGE SCALE GENOMIC DNA]</scope>
    <source>
        <strain evidence="6 7">FB218</strain>
    </source>
</reference>
<evidence type="ECO:0000256" key="2">
    <source>
        <dbReference type="ARBA" id="ARBA00022692"/>
    </source>
</evidence>
<dbReference type="PANTHER" id="PTHR36985:SF1">
    <property type="entry name" value="TRANSLOCATION AND ASSEMBLY MODULE SUBUNIT TAMB"/>
    <property type="match status" value="1"/>
</dbReference>
<evidence type="ECO:0000256" key="3">
    <source>
        <dbReference type="ARBA" id="ARBA00022989"/>
    </source>
</evidence>
<evidence type="ECO:0000256" key="4">
    <source>
        <dbReference type="ARBA" id="ARBA00023136"/>
    </source>
</evidence>
<dbReference type="PANTHER" id="PTHR36985">
    <property type="entry name" value="TRANSLOCATION AND ASSEMBLY MODULE SUBUNIT TAMB"/>
    <property type="match status" value="1"/>
</dbReference>
<comment type="caution">
    <text evidence="6">The sequence shown here is derived from an EMBL/GenBank/DDBJ whole genome shotgun (WGS) entry which is preliminary data.</text>
</comment>